<evidence type="ECO:0000313" key="4">
    <source>
        <dbReference type="Proteomes" id="UP000179769"/>
    </source>
</evidence>
<dbReference type="SUPFAM" id="SSF52200">
    <property type="entry name" value="Toll/Interleukin receptor TIR domain"/>
    <property type="match status" value="1"/>
</dbReference>
<proteinExistence type="predicted"/>
<keyword evidence="4" id="KW-1185">Reference proteome</keyword>
<feature type="region of interest" description="Disordered" evidence="1">
    <location>
        <begin position="144"/>
        <end position="197"/>
    </location>
</feature>
<accession>A0A1S1Q9G7</accession>
<dbReference type="Proteomes" id="UP000179769">
    <property type="component" value="Unassembled WGS sequence"/>
</dbReference>
<gene>
    <name evidence="3" type="ORF">BBK14_16620</name>
</gene>
<name>A0A1S1Q9G7_9ACTN</name>
<feature type="compositionally biased region" description="Pro residues" evidence="1">
    <location>
        <begin position="155"/>
        <end position="174"/>
    </location>
</feature>
<dbReference type="Gene3D" id="3.40.50.10140">
    <property type="entry name" value="Toll/interleukin-1 receptor homology (TIR) domain"/>
    <property type="match status" value="1"/>
</dbReference>
<evidence type="ECO:0000313" key="3">
    <source>
        <dbReference type="EMBL" id="OHV30247.1"/>
    </source>
</evidence>
<dbReference type="Pfam" id="PF13676">
    <property type="entry name" value="TIR_2"/>
    <property type="match status" value="1"/>
</dbReference>
<comment type="caution">
    <text evidence="3">The sequence shown here is derived from an EMBL/GenBank/DDBJ whole genome shotgun (WGS) entry which is preliminary data.</text>
</comment>
<feature type="domain" description="TIR" evidence="2">
    <location>
        <begin position="3"/>
        <end position="135"/>
    </location>
</feature>
<dbReference type="AlphaFoldDB" id="A0A1S1Q9G7"/>
<evidence type="ECO:0000259" key="2">
    <source>
        <dbReference type="PROSITE" id="PS50104"/>
    </source>
</evidence>
<dbReference type="PROSITE" id="PS50104">
    <property type="entry name" value="TIR"/>
    <property type="match status" value="1"/>
</dbReference>
<feature type="compositionally biased region" description="Low complexity" evidence="1">
    <location>
        <begin position="144"/>
        <end position="154"/>
    </location>
</feature>
<dbReference type="GO" id="GO:0007165">
    <property type="term" value="P:signal transduction"/>
    <property type="evidence" value="ECO:0007669"/>
    <property type="project" value="InterPro"/>
</dbReference>
<organism evidence="3 4">
    <name type="scientific">Parafrankia soli</name>
    <dbReference type="NCBI Taxonomy" id="2599596"/>
    <lineage>
        <taxon>Bacteria</taxon>
        <taxon>Bacillati</taxon>
        <taxon>Actinomycetota</taxon>
        <taxon>Actinomycetes</taxon>
        <taxon>Frankiales</taxon>
        <taxon>Frankiaceae</taxon>
        <taxon>Parafrankia</taxon>
    </lineage>
</organism>
<dbReference type="InterPro" id="IPR035897">
    <property type="entry name" value="Toll_tir_struct_dom_sf"/>
</dbReference>
<dbReference type="EMBL" id="MAXA01000180">
    <property type="protein sequence ID" value="OHV30247.1"/>
    <property type="molecule type" value="Genomic_DNA"/>
</dbReference>
<sequence length="345" mass="36888">MSDSPDFFISYTAADQEWAEWIAWQLEEAGYRVLVQAWDFIPGTNWMAGMQQGIMKAARTIALLSHAYLNSVYGQTEWQAAQAADPLGFARNLIPIRIADCPRPGLLGQIVSFDLFGLSADAATARLTEQIRILHAGRAKPAATPAFPAQSAARPPLPAPEPARPASPSTPVPAPRHRSGAAYPGPGPESGAQPGPVKNHTLVTEILAARAKARSLERSLREGLEMATSSGIVIPRDNVTSRDAEFDEARSVAVDLARDLASILTLARGGYDSAAWDHAPSLSFAADLAKSITDSLHAFLDGEDLERVVSTVERLSARLTTIPLDVSGADLTRLEAADPRPDDLA</sequence>
<reference evidence="4" key="1">
    <citation type="submission" date="2016-07" db="EMBL/GenBank/DDBJ databases">
        <title>Frankia sp. NRRL B-16219 Genome sequencing.</title>
        <authorList>
            <person name="Ghodhbane-Gtari F."/>
            <person name="Swanson E."/>
            <person name="Gueddou A."/>
            <person name="Louati M."/>
            <person name="Nouioui I."/>
            <person name="Hezbri K."/>
            <person name="Abebe-Akele F."/>
            <person name="Simpson S."/>
            <person name="Morris K."/>
            <person name="Thomas K."/>
            <person name="Gtari M."/>
            <person name="Tisa L.S."/>
        </authorList>
    </citation>
    <scope>NUCLEOTIDE SEQUENCE [LARGE SCALE GENOMIC DNA]</scope>
    <source>
        <strain evidence="4">NRRL B-16219</strain>
    </source>
</reference>
<evidence type="ECO:0000256" key="1">
    <source>
        <dbReference type="SAM" id="MobiDB-lite"/>
    </source>
</evidence>
<dbReference type="SMART" id="SM00255">
    <property type="entry name" value="TIR"/>
    <property type="match status" value="1"/>
</dbReference>
<protein>
    <recommendedName>
        <fullName evidence="2">TIR domain-containing protein</fullName>
    </recommendedName>
</protein>
<dbReference type="InterPro" id="IPR000157">
    <property type="entry name" value="TIR_dom"/>
</dbReference>